<comment type="caution">
    <text evidence="8">The sequence shown here is derived from an EMBL/GenBank/DDBJ whole genome shotgun (WGS) entry which is preliminary data.</text>
</comment>
<dbReference type="Proteomes" id="UP001595607">
    <property type="component" value="Unassembled WGS sequence"/>
</dbReference>
<evidence type="ECO:0000256" key="5">
    <source>
        <dbReference type="ARBA" id="ARBA00048200"/>
    </source>
</evidence>
<keyword evidence="6" id="KW-0521">NADP</keyword>
<comment type="function">
    <text evidence="6">Catalyzes the reduction of dTDP-6-deoxy-L-lyxo-4-hexulose to yield dTDP-L-rhamnose.</text>
</comment>
<dbReference type="NCBIfam" id="TIGR01214">
    <property type="entry name" value="rmlD"/>
    <property type="match status" value="1"/>
</dbReference>
<organism evidence="8 9">
    <name type="scientific">Parvularcula lutaonensis</name>
    <dbReference type="NCBI Taxonomy" id="491923"/>
    <lineage>
        <taxon>Bacteria</taxon>
        <taxon>Pseudomonadati</taxon>
        <taxon>Pseudomonadota</taxon>
        <taxon>Alphaproteobacteria</taxon>
        <taxon>Parvularculales</taxon>
        <taxon>Parvularculaceae</taxon>
        <taxon>Parvularcula</taxon>
    </lineage>
</organism>
<dbReference type="GO" id="GO:0008831">
    <property type="term" value="F:dTDP-4-dehydrorhamnose reductase activity"/>
    <property type="evidence" value="ECO:0007669"/>
    <property type="project" value="UniProtKB-EC"/>
</dbReference>
<accession>A0ABV7MFL2</accession>
<dbReference type="Gene3D" id="3.90.25.10">
    <property type="entry name" value="UDP-galactose 4-epimerase, domain 1"/>
    <property type="match status" value="1"/>
</dbReference>
<evidence type="ECO:0000256" key="1">
    <source>
        <dbReference type="ARBA" id="ARBA00004781"/>
    </source>
</evidence>
<gene>
    <name evidence="8" type="primary">rfbD</name>
    <name evidence="8" type="ORF">ACFONP_12900</name>
</gene>
<evidence type="ECO:0000256" key="2">
    <source>
        <dbReference type="ARBA" id="ARBA00010944"/>
    </source>
</evidence>
<dbReference type="InterPro" id="IPR029903">
    <property type="entry name" value="RmlD-like-bd"/>
</dbReference>
<dbReference type="PANTHER" id="PTHR10491">
    <property type="entry name" value="DTDP-4-DEHYDRORHAMNOSE REDUCTASE"/>
    <property type="match status" value="1"/>
</dbReference>
<comment type="pathway">
    <text evidence="1 6">Carbohydrate biosynthesis; dTDP-L-rhamnose biosynthesis.</text>
</comment>
<reference evidence="9" key="1">
    <citation type="journal article" date="2019" name="Int. J. Syst. Evol. Microbiol.">
        <title>The Global Catalogue of Microorganisms (GCM) 10K type strain sequencing project: providing services to taxonomists for standard genome sequencing and annotation.</title>
        <authorList>
            <consortium name="The Broad Institute Genomics Platform"/>
            <consortium name="The Broad Institute Genome Sequencing Center for Infectious Disease"/>
            <person name="Wu L."/>
            <person name="Ma J."/>
        </authorList>
    </citation>
    <scope>NUCLEOTIDE SEQUENCE [LARGE SCALE GENOMIC DNA]</scope>
    <source>
        <strain evidence="9">KCTC 22245</strain>
    </source>
</reference>
<sequence length="299" mass="31803">MSALTILVAGKSGQVARSLVEAAEKRSGLKLTAMGRPELDIADRESVESALARVKPDILINAAAYTAVDNAENDREAAYAGNEAGPRHLAEASAAQGIPMIHISTDYVFDGEASRPYTEQDAVSPLGVYGKSKFAGEEAVAHANPEHLILRTAWVYGAFGKNFLKTMLAVAENRDELRVVADQKGAPTSSHDIAEALLDLAEKVGPGADPDLYGTYHMTARGECVWAEFAEAIFAASAAIGGPTASVEHIPSSEYPTPAKRPAYSVLDSSALEKAFGVRLPDWREPVASIVARILKEKD</sequence>
<name>A0ABV7MFL2_9PROT</name>
<feature type="domain" description="RmlD-like substrate binding" evidence="7">
    <location>
        <begin position="5"/>
        <end position="293"/>
    </location>
</feature>
<evidence type="ECO:0000256" key="3">
    <source>
        <dbReference type="ARBA" id="ARBA00012929"/>
    </source>
</evidence>
<keyword evidence="9" id="KW-1185">Reference proteome</keyword>
<evidence type="ECO:0000256" key="4">
    <source>
        <dbReference type="ARBA" id="ARBA00017099"/>
    </source>
</evidence>
<keyword evidence="6 8" id="KW-0560">Oxidoreductase</keyword>
<comment type="similarity">
    <text evidence="2 6">Belongs to the dTDP-4-dehydrorhamnose reductase family.</text>
</comment>
<dbReference type="InterPro" id="IPR005913">
    <property type="entry name" value="dTDP_dehydrorham_reduct"/>
</dbReference>
<protein>
    <recommendedName>
        <fullName evidence="4 6">dTDP-4-dehydrorhamnose reductase</fullName>
        <ecNumber evidence="3 6">1.1.1.133</ecNumber>
    </recommendedName>
</protein>
<evidence type="ECO:0000256" key="6">
    <source>
        <dbReference type="RuleBase" id="RU364082"/>
    </source>
</evidence>
<dbReference type="EC" id="1.1.1.133" evidence="3 6"/>
<evidence type="ECO:0000313" key="8">
    <source>
        <dbReference type="EMBL" id="MFC3303627.1"/>
    </source>
</evidence>
<dbReference type="InterPro" id="IPR036291">
    <property type="entry name" value="NAD(P)-bd_dom_sf"/>
</dbReference>
<dbReference type="Pfam" id="PF04321">
    <property type="entry name" value="RmlD_sub_bind"/>
    <property type="match status" value="1"/>
</dbReference>
<proteinExistence type="inferred from homology"/>
<dbReference type="SUPFAM" id="SSF51735">
    <property type="entry name" value="NAD(P)-binding Rossmann-fold domains"/>
    <property type="match status" value="1"/>
</dbReference>
<comment type="catalytic activity">
    <reaction evidence="5 6">
        <text>dTDP-beta-L-rhamnose + NADP(+) = dTDP-4-dehydro-beta-L-rhamnose + NADPH + H(+)</text>
        <dbReference type="Rhea" id="RHEA:21796"/>
        <dbReference type="ChEBI" id="CHEBI:15378"/>
        <dbReference type="ChEBI" id="CHEBI:57510"/>
        <dbReference type="ChEBI" id="CHEBI:57783"/>
        <dbReference type="ChEBI" id="CHEBI:58349"/>
        <dbReference type="ChEBI" id="CHEBI:62830"/>
        <dbReference type="EC" id="1.1.1.133"/>
    </reaction>
</comment>
<dbReference type="RefSeq" id="WP_229786209.1">
    <property type="nucleotide sequence ID" value="NZ_BMXU01000002.1"/>
</dbReference>
<dbReference type="EMBL" id="JBHRVA010000003">
    <property type="protein sequence ID" value="MFC3303627.1"/>
    <property type="molecule type" value="Genomic_DNA"/>
</dbReference>
<evidence type="ECO:0000259" key="7">
    <source>
        <dbReference type="Pfam" id="PF04321"/>
    </source>
</evidence>
<evidence type="ECO:0000313" key="9">
    <source>
        <dbReference type="Proteomes" id="UP001595607"/>
    </source>
</evidence>
<dbReference type="PANTHER" id="PTHR10491:SF4">
    <property type="entry name" value="METHIONINE ADENOSYLTRANSFERASE 2 SUBUNIT BETA"/>
    <property type="match status" value="1"/>
</dbReference>
<dbReference type="CDD" id="cd05254">
    <property type="entry name" value="dTDP_HR_like_SDR_e"/>
    <property type="match status" value="1"/>
</dbReference>
<dbReference type="Gene3D" id="3.40.50.720">
    <property type="entry name" value="NAD(P)-binding Rossmann-like Domain"/>
    <property type="match status" value="1"/>
</dbReference>
<comment type="cofactor">
    <cofactor evidence="6">
        <name>Mg(2+)</name>
        <dbReference type="ChEBI" id="CHEBI:18420"/>
    </cofactor>
    <text evidence="6">Binds 1 Mg(2+) ion per monomer.</text>
</comment>